<feature type="transmembrane region" description="Helical" evidence="1">
    <location>
        <begin position="112"/>
        <end position="136"/>
    </location>
</feature>
<reference evidence="2 3" key="1">
    <citation type="submission" date="2019-02" db="EMBL/GenBank/DDBJ databases">
        <title>The genomic architecture of introgression among sibling species of bacteria.</title>
        <authorList>
            <person name="Cavassim M.I.A."/>
            <person name="Moeskjaer S."/>
            <person name="Moslemi C."/>
            <person name="Fields B."/>
            <person name="Bachmann A."/>
            <person name="Vilhjalmsson B."/>
            <person name="Schierup M.H."/>
            <person name="Young J.P.W."/>
            <person name="Andersen S.U."/>
        </authorList>
    </citation>
    <scope>NUCLEOTIDE SEQUENCE [LARGE SCALE GENOMIC DNA]</scope>
    <source>
        <strain evidence="2 3">SM145A</strain>
    </source>
</reference>
<feature type="transmembrane region" description="Helical" evidence="1">
    <location>
        <begin position="37"/>
        <end position="60"/>
    </location>
</feature>
<dbReference type="AlphaFoldDB" id="A0A4Q8XNT9"/>
<evidence type="ECO:0000313" key="2">
    <source>
        <dbReference type="EMBL" id="TAX64451.1"/>
    </source>
</evidence>
<name>A0A4Q8XNT9_RHILE</name>
<keyword evidence="1" id="KW-1133">Transmembrane helix</keyword>
<dbReference type="EMBL" id="SIPC01000009">
    <property type="protein sequence ID" value="TAX64451.1"/>
    <property type="molecule type" value="Genomic_DNA"/>
</dbReference>
<sequence>MKTRIILDPQLGLGSVALALVFAASFAAPREALTGWLAAFVLQSAPVLGGLFFLMLADVIPGFWRTVIRPPASLLAGLIPVLALFVLPVLLGMKTIFPWYSGEGLSGFQADYLTPLGLAARLVVFVGGGVWIAFHLSRGQHRALAIGGLVFFVLLDGFFATDLVLSLDPKFHSSGFGLYFLAIQTLTAFAAIVLIRCLRSSPAASERSLLGSLFLTFLLCWAYFDFMQYFILWSGNLPARAAWFARRSEGAWYWLVLILLTLRLVPALLLLFPPVRQNGRWLIFFAGLTLAGTFLEIGWLVLPELDRPAWAWSSYAAASAGMALVAFGIGSAGRETARRQERDAHEST</sequence>
<feature type="transmembrane region" description="Helical" evidence="1">
    <location>
        <begin position="210"/>
        <end position="231"/>
    </location>
</feature>
<feature type="transmembrane region" description="Helical" evidence="1">
    <location>
        <begin position="251"/>
        <end position="272"/>
    </location>
</feature>
<comment type="caution">
    <text evidence="2">The sequence shown here is derived from an EMBL/GenBank/DDBJ whole genome shotgun (WGS) entry which is preliminary data.</text>
</comment>
<feature type="transmembrane region" description="Helical" evidence="1">
    <location>
        <begin position="143"/>
        <end position="165"/>
    </location>
</feature>
<proteinExistence type="predicted"/>
<feature type="transmembrane region" description="Helical" evidence="1">
    <location>
        <begin position="281"/>
        <end position="302"/>
    </location>
</feature>
<evidence type="ECO:0000256" key="1">
    <source>
        <dbReference type="SAM" id="Phobius"/>
    </source>
</evidence>
<feature type="transmembrane region" description="Helical" evidence="1">
    <location>
        <begin position="72"/>
        <end position="92"/>
    </location>
</feature>
<gene>
    <name evidence="2" type="ORF">ELI03_35010</name>
</gene>
<dbReference type="PANTHER" id="PTHR43044">
    <property type="match status" value="1"/>
</dbReference>
<accession>A0A4Q8XNT9</accession>
<organism evidence="2 3">
    <name type="scientific">Rhizobium leguminosarum</name>
    <dbReference type="NCBI Taxonomy" id="384"/>
    <lineage>
        <taxon>Bacteria</taxon>
        <taxon>Pseudomonadati</taxon>
        <taxon>Pseudomonadota</taxon>
        <taxon>Alphaproteobacteria</taxon>
        <taxon>Hyphomicrobiales</taxon>
        <taxon>Rhizobiaceae</taxon>
        <taxon>Rhizobium/Agrobacterium group</taxon>
        <taxon>Rhizobium</taxon>
    </lineage>
</organism>
<evidence type="ECO:0000313" key="3">
    <source>
        <dbReference type="Proteomes" id="UP000293652"/>
    </source>
</evidence>
<feature type="transmembrane region" description="Helical" evidence="1">
    <location>
        <begin position="314"/>
        <end position="332"/>
    </location>
</feature>
<keyword evidence="1" id="KW-0812">Transmembrane</keyword>
<keyword evidence="1" id="KW-0472">Membrane</keyword>
<dbReference type="Proteomes" id="UP000293652">
    <property type="component" value="Unassembled WGS sequence"/>
</dbReference>
<protein>
    <submittedName>
        <fullName evidence="2">Uncharacterized protein</fullName>
    </submittedName>
</protein>
<dbReference type="PANTHER" id="PTHR43044:SF1">
    <property type="entry name" value="QUINOL:CYTOCHROME C OXIDOREDUCTASE QUINONE-BINDING SUBUNIT 2"/>
    <property type="match status" value="1"/>
</dbReference>
<feature type="transmembrane region" description="Helical" evidence="1">
    <location>
        <begin position="177"/>
        <end position="198"/>
    </location>
</feature>